<dbReference type="Proteomes" id="UP001172386">
    <property type="component" value="Unassembled WGS sequence"/>
</dbReference>
<protein>
    <submittedName>
        <fullName evidence="1">Uncharacterized protein</fullName>
    </submittedName>
</protein>
<dbReference type="EMBL" id="JAPDRQ010000127">
    <property type="protein sequence ID" value="KAJ9654223.1"/>
    <property type="molecule type" value="Genomic_DNA"/>
</dbReference>
<reference evidence="1" key="1">
    <citation type="submission" date="2022-10" db="EMBL/GenBank/DDBJ databases">
        <title>Culturing micro-colonial fungi from biological soil crusts in the Mojave desert and describing Neophaeococcomyces mojavensis, and introducing the new genera and species Taxawa tesnikishii.</title>
        <authorList>
            <person name="Kurbessoian T."/>
            <person name="Stajich J.E."/>
        </authorList>
    </citation>
    <scope>NUCLEOTIDE SEQUENCE</scope>
    <source>
        <strain evidence="1">JES_112</strain>
    </source>
</reference>
<accession>A0ACC3A260</accession>
<keyword evidence="2" id="KW-1185">Reference proteome</keyword>
<evidence type="ECO:0000313" key="2">
    <source>
        <dbReference type="Proteomes" id="UP001172386"/>
    </source>
</evidence>
<sequence length="513" mass="54809">MSLTRPDIDIHPKTFPASALKARTYDVVVIGGGPAGLTTSLRIAQGGFTALLIESELVGGECLYWACVPSKALLRASEAIQNVTSVGGAREKLELLAKKYGVPARPEVDLDGLWARRDMFVRRWQDDSLVNEIHGAGVDTAHGFGRLSGVRKVEIKDWHSGNVEEVEARHAVVIATGSAPLIPQIDGLENSKYWTAREAVSAQKVPEHLIILGAGAVGTEMATLYNQIGSKVTLIAHSILPKVVPQAGNMIQESLGKAGVDVILGLELVKVNRTDAMVEAVLSDGSVVKGTEILVATGRKAQITGMMLEQFGGPIDGGWAKVDDSMCVSSVPEGWLYAVGDLNGRALMTHIAKYQAKLAANSIIAKAKGTYQREVSLNFWNKLTAKPTGLAIAQSIFTDPQIAACGLTPEQATARGMKIRVVSVSMSDPGSMLHAENYQGWAQWVVDDAGYLIGATFVGRDAVDLLQASTMAIVGKMTVEQIWHVTPPFPTMSEVYTTLSEAVEAAVSDVEKL</sequence>
<proteinExistence type="predicted"/>
<organism evidence="1 2">
    <name type="scientific">Neophaeococcomyces mojaviensis</name>
    <dbReference type="NCBI Taxonomy" id="3383035"/>
    <lineage>
        <taxon>Eukaryota</taxon>
        <taxon>Fungi</taxon>
        <taxon>Dikarya</taxon>
        <taxon>Ascomycota</taxon>
        <taxon>Pezizomycotina</taxon>
        <taxon>Eurotiomycetes</taxon>
        <taxon>Chaetothyriomycetidae</taxon>
        <taxon>Chaetothyriales</taxon>
        <taxon>Chaetothyriales incertae sedis</taxon>
        <taxon>Neophaeococcomyces</taxon>
    </lineage>
</organism>
<name>A0ACC3A260_9EURO</name>
<comment type="caution">
    <text evidence="1">The sequence shown here is derived from an EMBL/GenBank/DDBJ whole genome shotgun (WGS) entry which is preliminary data.</text>
</comment>
<gene>
    <name evidence="1" type="ORF">H2198_006683</name>
</gene>
<evidence type="ECO:0000313" key="1">
    <source>
        <dbReference type="EMBL" id="KAJ9654223.1"/>
    </source>
</evidence>